<proteinExistence type="predicted"/>
<evidence type="ECO:0000313" key="2">
    <source>
        <dbReference type="EMBL" id="KSU48281.1"/>
    </source>
</evidence>
<accession>A0A0V8GDB8</accession>
<dbReference type="OrthoDB" id="2382185at2"/>
<name>A0A0V8GDB8_9BACL</name>
<comment type="caution">
    <text evidence="2">The sequence shown here is derived from an EMBL/GenBank/DDBJ whole genome shotgun (WGS) entry which is preliminary data.</text>
</comment>
<dbReference type="Pfam" id="PF07435">
    <property type="entry name" value="YycH"/>
    <property type="match status" value="1"/>
</dbReference>
<sequence>MKKQHWSSLLLVLLVAGSIAQTAMLWTYHPSSESIEREQVSFNEIDASKTIESNQLINPELLVYSDQEGIYQTQIIGRTFLNRIGASFNIGVLVLTDKANNIPVGDRSVEMIFPTPISATILEELLGEKQIAFSEPIKRLYLLDYDGPILRLESATGRLKDFKLVGDETVLKRLFAHDKKKPMTRVELKGGDYTYVASGTTRLEQVFVYDEVGQSPKPLDRIRSAFFAENSNVQQIKSRDDLDVLTDGVSVSTYDRNYNVYRFNTLSPNTQSSTVDYSTLVSYVNIHGGWLDQDTQRSGFRYYFDQMSKKSEEQTATFRLYLNRYPVFGESGPLLEQTKFDLATLKIMYEENQVRSLSRSMLRAKRKLILREETVPAVETVLERLSRADLLKEISGIRIGYEMTYKISTSRYAVFEPTWFIKIDGVWQSINQAVGNEG</sequence>
<keyword evidence="5" id="KW-1185">Reference proteome</keyword>
<gene>
    <name evidence="3" type="primary">yycH</name>
    <name evidence="2" type="ORF">AS033_11700</name>
    <name evidence="3" type="ORF">SZL87_13725</name>
</gene>
<protein>
    <submittedName>
        <fullName evidence="3">Two-component system activity regulator YycH</fullName>
    </submittedName>
</protein>
<dbReference type="RefSeq" id="WP_023469842.1">
    <property type="nucleotide sequence ID" value="NZ_FMYN01000004.1"/>
</dbReference>
<evidence type="ECO:0000313" key="5">
    <source>
        <dbReference type="Proteomes" id="UP001387110"/>
    </source>
</evidence>
<evidence type="ECO:0000313" key="3">
    <source>
        <dbReference type="EMBL" id="MEI4463481.1"/>
    </source>
</evidence>
<dbReference type="EMBL" id="LNQL01000004">
    <property type="protein sequence ID" value="KSU48281.1"/>
    <property type="molecule type" value="Genomic_DNA"/>
</dbReference>
<dbReference type="Proteomes" id="UP001387110">
    <property type="component" value="Unassembled WGS sequence"/>
</dbReference>
<dbReference type="EMBL" id="JBAWKY010000004">
    <property type="protein sequence ID" value="MEI4463481.1"/>
    <property type="molecule type" value="Genomic_DNA"/>
</dbReference>
<reference evidence="3 5" key="2">
    <citation type="submission" date="2023-12" db="EMBL/GenBank/DDBJ databases">
        <authorList>
            <person name="Easwaran N."/>
            <person name="Lazarus H.P.S."/>
        </authorList>
    </citation>
    <scope>NUCLEOTIDE SEQUENCE [LARGE SCALE GENOMIC DNA]</scope>
    <source>
        <strain evidence="3 5">VIT-2023</strain>
    </source>
</reference>
<evidence type="ECO:0000259" key="1">
    <source>
        <dbReference type="Pfam" id="PF07435"/>
    </source>
</evidence>
<dbReference type="Gene3D" id="3.10.450.310">
    <property type="match status" value="1"/>
</dbReference>
<dbReference type="AlphaFoldDB" id="A0A0V8GDB8"/>
<dbReference type="InterPro" id="IPR042274">
    <property type="entry name" value="YycH/YycI_2"/>
</dbReference>
<evidence type="ECO:0000313" key="4">
    <source>
        <dbReference type="Proteomes" id="UP000053797"/>
    </source>
</evidence>
<dbReference type="Proteomes" id="UP000053797">
    <property type="component" value="Unassembled WGS sequence"/>
</dbReference>
<feature type="domain" description="Regulatory protein YycH" evidence="1">
    <location>
        <begin position="6"/>
        <end position="431"/>
    </location>
</feature>
<dbReference type="Gene3D" id="3.30.310.160">
    <property type="entry name" value="YycH protein, domain 2"/>
    <property type="match status" value="1"/>
</dbReference>
<reference evidence="2 4" key="1">
    <citation type="journal article" date="2015" name="Int. J. Syst. Evol. Microbiol.">
        <title>Exiguobacterium enclense sp. nov., isolated from sediment.</title>
        <authorList>
            <person name="Dastager S.G."/>
            <person name="Mawlankar R."/>
            <person name="Sonalkar V.V."/>
            <person name="Thorat M.N."/>
            <person name="Mual P."/>
            <person name="Verma A."/>
            <person name="Krishnamurthi S."/>
            <person name="Tang S.K."/>
            <person name="Li W.J."/>
        </authorList>
    </citation>
    <scope>NUCLEOTIDE SEQUENCE [LARGE SCALE GENOMIC DNA]</scope>
    <source>
        <strain evidence="2 4">NIO-1109</strain>
    </source>
</reference>
<organism evidence="2 4">
    <name type="scientific">Exiguobacterium indicum</name>
    <dbReference type="NCBI Taxonomy" id="296995"/>
    <lineage>
        <taxon>Bacteria</taxon>
        <taxon>Bacillati</taxon>
        <taxon>Bacillota</taxon>
        <taxon>Bacilli</taxon>
        <taxon>Bacillales</taxon>
        <taxon>Bacillales Family XII. Incertae Sedis</taxon>
        <taxon>Exiguobacterium</taxon>
    </lineage>
</organism>
<dbReference type="InterPro" id="IPR009996">
    <property type="entry name" value="YycH"/>
</dbReference>